<dbReference type="Proteomes" id="UP000198415">
    <property type="component" value="Unassembled WGS sequence"/>
</dbReference>
<evidence type="ECO:0000313" key="3">
    <source>
        <dbReference type="Proteomes" id="UP000198415"/>
    </source>
</evidence>
<dbReference type="InterPro" id="IPR029058">
    <property type="entry name" value="AB_hydrolase_fold"/>
</dbReference>
<feature type="signal peptide" evidence="1">
    <location>
        <begin position="1"/>
        <end position="27"/>
    </location>
</feature>
<dbReference type="SUPFAM" id="SSF53474">
    <property type="entry name" value="alpha/beta-Hydrolases"/>
    <property type="match status" value="1"/>
</dbReference>
<dbReference type="Gene3D" id="3.40.50.1820">
    <property type="entry name" value="alpha/beta hydrolase"/>
    <property type="match status" value="1"/>
</dbReference>
<evidence type="ECO:0008006" key="4">
    <source>
        <dbReference type="Google" id="ProtNLM"/>
    </source>
</evidence>
<reference evidence="2 3" key="1">
    <citation type="submission" date="2017-06" db="EMBL/GenBank/DDBJ databases">
        <authorList>
            <person name="Kim H.J."/>
            <person name="Triplett B.A."/>
        </authorList>
    </citation>
    <scope>NUCLEOTIDE SEQUENCE [LARGE SCALE GENOMIC DNA]</scope>
    <source>
        <strain evidence="2 3">DSM 43151</strain>
    </source>
</reference>
<dbReference type="AlphaFoldDB" id="A0A238ZMH0"/>
<name>A0A238ZMH0_9ACTN</name>
<evidence type="ECO:0000256" key="1">
    <source>
        <dbReference type="SAM" id="SignalP"/>
    </source>
</evidence>
<dbReference type="EMBL" id="FZNR01000006">
    <property type="protein sequence ID" value="SNR84605.1"/>
    <property type="molecule type" value="Genomic_DNA"/>
</dbReference>
<dbReference type="RefSeq" id="WP_089294363.1">
    <property type="nucleotide sequence ID" value="NZ_BOMU01000053.1"/>
</dbReference>
<feature type="chain" id="PRO_5013009041" description="Prolyl oligopeptidase family protein" evidence="1">
    <location>
        <begin position="28"/>
        <end position="485"/>
    </location>
</feature>
<gene>
    <name evidence="2" type="ORF">SAMN06264365_106157</name>
</gene>
<sequence>MTMRRKCLAAVAVALGLVTALNAPASAAPAACAAPAPSTTHPGYLVLDPACDVSGAPFTPLTDSSGKAVSRVYTGVKDGAGYRVEVPLRWNGKLVIFAHGYRGTGNVVYADNPDLRAHYIDSGFAWASSSYATNGYDVGQGVRDSYALIDTFRQVTGRRARSVVMSGKSMGGHVTAVAIERFPHAFDAAMPYCGVLGDTKLYDYFLGAGVTAAALTRVKIDFPLAPAADYPVQWRAQAAQITAALGVKAGSAPVLTQAGRAWSRVVERLSGGPRPGFDSAFAYWNAVPSLTPYNDLPFLFGLYPGLSGGTGGIAPGNVTDNQYAYYRMADGPLPTVGELRLNAEVLRVRHTATADPGLAGIPRVEGRPSVPVLSLHDLGDLFVPFSMEQEYARRALANGRAGLFVSRAVRGVGHCDFTQAELTRGFDDLIRWVDTGRRPAGDAILDRRTVASDFFGCLFTDGSHPTFVSLACPAKSTFPPVPPRL</sequence>
<protein>
    <recommendedName>
        <fullName evidence="4">Prolyl oligopeptidase family protein</fullName>
    </recommendedName>
</protein>
<dbReference type="OrthoDB" id="7197847at2"/>
<keyword evidence="3" id="KW-1185">Reference proteome</keyword>
<proteinExistence type="predicted"/>
<keyword evidence="1" id="KW-0732">Signal</keyword>
<accession>A0A238ZMH0</accession>
<organism evidence="2 3">
    <name type="scientific">Actinoplanes regularis</name>
    <dbReference type="NCBI Taxonomy" id="52697"/>
    <lineage>
        <taxon>Bacteria</taxon>
        <taxon>Bacillati</taxon>
        <taxon>Actinomycetota</taxon>
        <taxon>Actinomycetes</taxon>
        <taxon>Micromonosporales</taxon>
        <taxon>Micromonosporaceae</taxon>
        <taxon>Actinoplanes</taxon>
    </lineage>
</organism>
<evidence type="ECO:0000313" key="2">
    <source>
        <dbReference type="EMBL" id="SNR84605.1"/>
    </source>
</evidence>